<keyword evidence="3" id="KW-1185">Reference proteome</keyword>
<keyword evidence="1" id="KW-0732">Signal</keyword>
<accession>A0AAD9N5F7</accession>
<gene>
    <name evidence="2" type="ORF">LSH36_251g00043</name>
</gene>
<evidence type="ECO:0000256" key="1">
    <source>
        <dbReference type="SAM" id="SignalP"/>
    </source>
</evidence>
<dbReference type="Proteomes" id="UP001208570">
    <property type="component" value="Unassembled WGS sequence"/>
</dbReference>
<name>A0AAD9N5F7_9ANNE</name>
<comment type="caution">
    <text evidence="2">The sequence shown here is derived from an EMBL/GenBank/DDBJ whole genome shotgun (WGS) entry which is preliminary data.</text>
</comment>
<reference evidence="2" key="1">
    <citation type="journal article" date="2023" name="Mol. Biol. Evol.">
        <title>Third-Generation Sequencing Reveals the Adaptive Role of the Epigenome in Three Deep-Sea Polychaetes.</title>
        <authorList>
            <person name="Perez M."/>
            <person name="Aroh O."/>
            <person name="Sun Y."/>
            <person name="Lan Y."/>
            <person name="Juniper S.K."/>
            <person name="Young C.R."/>
            <person name="Angers B."/>
            <person name="Qian P.Y."/>
        </authorList>
    </citation>
    <scope>NUCLEOTIDE SEQUENCE</scope>
    <source>
        <strain evidence="2">P08H-3</strain>
    </source>
</reference>
<evidence type="ECO:0000313" key="3">
    <source>
        <dbReference type="Proteomes" id="UP001208570"/>
    </source>
</evidence>
<protein>
    <submittedName>
        <fullName evidence="2">Uncharacterized protein</fullName>
    </submittedName>
</protein>
<feature type="signal peptide" evidence="1">
    <location>
        <begin position="1"/>
        <end position="19"/>
    </location>
</feature>
<proteinExistence type="predicted"/>
<feature type="chain" id="PRO_5042297592" evidence="1">
    <location>
        <begin position="20"/>
        <end position="191"/>
    </location>
</feature>
<sequence>MCHLINLALLLFLFHGIFAVAPKMSVADDLQPHNKLPTLTITDPGIIKWQSDDETPNKYKDAAWVIQNEVDPAHKEMVDDNPLSTTTTVGTTTTTTLLQPMTRTPNEKDVLLEWMSLIPRDIFNVKNRIKLATVFLEARSKDDVINKLARATGNEKLRHGRRRRKLRRPWPVPYHPTVRFVANRSHGRRHN</sequence>
<evidence type="ECO:0000313" key="2">
    <source>
        <dbReference type="EMBL" id="KAK2154989.1"/>
    </source>
</evidence>
<organism evidence="2 3">
    <name type="scientific">Paralvinella palmiformis</name>
    <dbReference type="NCBI Taxonomy" id="53620"/>
    <lineage>
        <taxon>Eukaryota</taxon>
        <taxon>Metazoa</taxon>
        <taxon>Spiralia</taxon>
        <taxon>Lophotrochozoa</taxon>
        <taxon>Annelida</taxon>
        <taxon>Polychaeta</taxon>
        <taxon>Sedentaria</taxon>
        <taxon>Canalipalpata</taxon>
        <taxon>Terebellida</taxon>
        <taxon>Terebelliformia</taxon>
        <taxon>Alvinellidae</taxon>
        <taxon>Paralvinella</taxon>
    </lineage>
</organism>
<dbReference type="EMBL" id="JAODUP010000251">
    <property type="protein sequence ID" value="KAK2154989.1"/>
    <property type="molecule type" value="Genomic_DNA"/>
</dbReference>
<dbReference type="AlphaFoldDB" id="A0AAD9N5F7"/>